<evidence type="ECO:0000313" key="3">
    <source>
        <dbReference type="Proteomes" id="UP000051276"/>
    </source>
</evidence>
<evidence type="ECO:0000313" key="4">
    <source>
        <dbReference type="Proteomes" id="UP000051634"/>
    </source>
</evidence>
<dbReference type="EMBL" id="LMXI01000275">
    <property type="protein sequence ID" value="KRT58768.1"/>
    <property type="molecule type" value="Genomic_DNA"/>
</dbReference>
<dbReference type="Proteomes" id="UP000051276">
    <property type="component" value="Unassembled WGS sequence"/>
</dbReference>
<dbReference type="OrthoDB" id="9967666at2"/>
<comment type="caution">
    <text evidence="2">The sequence shown here is derived from an EMBL/GenBank/DDBJ whole genome shotgun (WGS) entry which is preliminary data.</text>
</comment>
<dbReference type="STRING" id="54398.Ga0074115_1233"/>
<gene>
    <name evidence="1" type="ORF">Ga0074115_1233</name>
    <name evidence="2" type="ORF">Ga0076813_14195</name>
</gene>
<sequence length="203" mass="24132">MRLSFFLPEYVLKLYAQHGDEMSDLFGPCSELRVTLSANPNYYDYLHLIRLVEDGTVELIDGAGQSINTEVNGKYSIYEMDADTVSIKFYDLVEADSYRPDEKIRDIDPFVVKVVKEKGNFAFRQEVIWRIDSEDDWPCLLFDTRFVFEFDPLCFWQVNRKRNPYYLLENKEQDGPIRHYYLDEKKLTLKEMQDLGIPKESFW</sequence>
<dbReference type="AlphaFoldDB" id="A0A0T5Z7F6"/>
<dbReference type="EMBL" id="LDXT01000074">
    <property type="protein sequence ID" value="KRT55697.1"/>
    <property type="molecule type" value="Genomic_DNA"/>
</dbReference>
<reference evidence="3 4" key="1">
    <citation type="submission" date="2015-11" db="EMBL/GenBank/DDBJ databases">
        <title>The genome of Candidatus Endoriftia persephone in Ridgeia piscesae and population structure of the North Eastern Pacific vestimentiferan symbionts.</title>
        <authorList>
            <person name="Perez M."/>
            <person name="Juniper K.S."/>
        </authorList>
    </citation>
    <scope>NUCLEOTIDE SEQUENCE [LARGE SCALE GENOMIC DNA]</scope>
    <source>
        <strain evidence="2">Ind10</strain>
        <strain evidence="1">Ind11</strain>
    </source>
</reference>
<proteinExistence type="predicted"/>
<name>A0A0T5Z7F6_9GAMM</name>
<dbReference type="Proteomes" id="UP000051634">
    <property type="component" value="Unassembled WGS sequence"/>
</dbReference>
<keyword evidence="4" id="KW-1185">Reference proteome</keyword>
<organism evidence="2 3">
    <name type="scientific">endosymbiont of Ridgeia piscesae</name>
    <dbReference type="NCBI Taxonomy" id="54398"/>
    <lineage>
        <taxon>Bacteria</taxon>
        <taxon>Pseudomonadati</taxon>
        <taxon>Pseudomonadota</taxon>
        <taxon>Gammaproteobacteria</taxon>
        <taxon>sulfur-oxidizing symbionts</taxon>
    </lineage>
</organism>
<accession>A0A0T5Z7F6</accession>
<evidence type="ECO:0000313" key="1">
    <source>
        <dbReference type="EMBL" id="KRT55697.1"/>
    </source>
</evidence>
<evidence type="ECO:0000313" key="2">
    <source>
        <dbReference type="EMBL" id="KRT58768.1"/>
    </source>
</evidence>
<dbReference type="RefSeq" id="WP_057957223.1">
    <property type="nucleotide sequence ID" value="NZ_KQ557020.1"/>
</dbReference>
<protein>
    <submittedName>
        <fullName evidence="2">Uncharacterized protein</fullName>
    </submittedName>
</protein>